<feature type="transmembrane region" description="Helical" evidence="8">
    <location>
        <begin position="410"/>
        <end position="434"/>
    </location>
</feature>
<evidence type="ECO:0000313" key="9">
    <source>
        <dbReference type="EMBL" id="QPK79070.1"/>
    </source>
</evidence>
<dbReference type="EMBL" id="CP064954">
    <property type="protein sequence ID" value="QPK79070.1"/>
    <property type="molecule type" value="Genomic_DNA"/>
</dbReference>
<feature type="transmembrane region" description="Helical" evidence="8">
    <location>
        <begin position="115"/>
        <end position="134"/>
    </location>
</feature>
<dbReference type="KEGG" id="cliz:G7Y31_11355"/>
<dbReference type="GO" id="GO:0005886">
    <property type="term" value="C:plasma membrane"/>
    <property type="evidence" value="ECO:0007669"/>
    <property type="project" value="UniProtKB-SubCell"/>
</dbReference>
<keyword evidence="10" id="KW-1185">Reference proteome</keyword>
<evidence type="ECO:0000256" key="4">
    <source>
        <dbReference type="ARBA" id="ARBA00022692"/>
    </source>
</evidence>
<feature type="transmembrane region" description="Helical" evidence="8">
    <location>
        <begin position="379"/>
        <end position="398"/>
    </location>
</feature>
<keyword evidence="6 8" id="KW-0472">Membrane</keyword>
<keyword evidence="4 8" id="KW-0812">Transmembrane</keyword>
<dbReference type="RefSeq" id="WP_165009881.1">
    <property type="nucleotide sequence ID" value="NZ_CP064954.1"/>
</dbReference>
<keyword evidence="3" id="KW-0808">Transferase</keyword>
<sequence length="456" mass="50028">MSISGLEREPLARGVVEFFGGPRGVHARGPVPVLRWVLSVGWVFLGFAFLAKANCSGGRRLEDGSIGLNWAGSRQYTSFCYNDIVPLYGARGLDQPGFVYAYSWVEDGTTRYMEYPVLTGLFQGLMGWIARSTYGAVEWLGVPEAGWYFTLTALAMSLMWVATLFMLSQLLGTRQWDGLVVAASPLVVMHGFTNWDIPSIMLAVAALVAVSHGHSVTGGVCIGLGAALKLWPVFLLGAFFVLAARNRRWKQFGALVAGAGASWAIVNAPLAWAYPEAWGEFFRLNSTRSWEWTTIYAVAGREFGFSASPEAINIFSLVSFALACAAIALFGLRVQRTPRVAELVYLILVAFLMLNKVWSPQYSLWLLVPAVLALPHWRLLFSWAVADALLWPILMWHMHGVDNKGVPGGLLDIAVLTRDGFILAIALLIIMQMLGKLPDKVLAANGYDILAGDFRK</sequence>
<evidence type="ECO:0000256" key="8">
    <source>
        <dbReference type="SAM" id="Phobius"/>
    </source>
</evidence>
<keyword evidence="2" id="KW-1003">Cell membrane</keyword>
<dbReference type="GO" id="GO:0016758">
    <property type="term" value="F:hexosyltransferase activity"/>
    <property type="evidence" value="ECO:0007669"/>
    <property type="project" value="InterPro"/>
</dbReference>
<feature type="transmembrane region" description="Helical" evidence="8">
    <location>
        <begin position="343"/>
        <end position="359"/>
    </location>
</feature>
<organism evidence="9 10">
    <name type="scientific">Corynebacterium lizhenjunii</name>
    <dbReference type="NCBI Taxonomy" id="2709394"/>
    <lineage>
        <taxon>Bacteria</taxon>
        <taxon>Bacillati</taxon>
        <taxon>Actinomycetota</taxon>
        <taxon>Actinomycetes</taxon>
        <taxon>Mycobacteriales</taxon>
        <taxon>Corynebacteriaceae</taxon>
        <taxon>Corynebacterium</taxon>
    </lineage>
</organism>
<dbReference type="InterPro" id="IPR016570">
    <property type="entry name" value="UCP010361"/>
</dbReference>
<feature type="transmembrane region" description="Helical" evidence="8">
    <location>
        <begin position="179"/>
        <end position="210"/>
    </location>
</feature>
<accession>A0A7T0KE24</accession>
<feature type="transmembrane region" description="Helical" evidence="8">
    <location>
        <begin position="33"/>
        <end position="51"/>
    </location>
</feature>
<dbReference type="PIRSF" id="PIRSF010361">
    <property type="entry name" value="UCP010361"/>
    <property type="match status" value="1"/>
</dbReference>
<keyword evidence="5 8" id="KW-1133">Transmembrane helix</keyword>
<comment type="subcellular location">
    <subcellularLocation>
        <location evidence="1">Cell membrane</location>
        <topology evidence="1">Multi-pass membrane protein</topology>
    </subcellularLocation>
</comment>
<dbReference type="InterPro" id="IPR018584">
    <property type="entry name" value="GT87"/>
</dbReference>
<feature type="transmembrane region" description="Helical" evidence="8">
    <location>
        <begin position="216"/>
        <end position="242"/>
    </location>
</feature>
<name>A0A7T0KE24_9CORY</name>
<evidence type="ECO:0000256" key="7">
    <source>
        <dbReference type="ARBA" id="ARBA00024033"/>
    </source>
</evidence>
<evidence type="ECO:0000256" key="6">
    <source>
        <dbReference type="ARBA" id="ARBA00023136"/>
    </source>
</evidence>
<evidence type="ECO:0000256" key="1">
    <source>
        <dbReference type="ARBA" id="ARBA00004651"/>
    </source>
</evidence>
<protein>
    <submittedName>
        <fullName evidence="9">DUF2029 domain-containing protein</fullName>
    </submittedName>
</protein>
<feature type="transmembrane region" description="Helical" evidence="8">
    <location>
        <begin position="146"/>
        <end position="167"/>
    </location>
</feature>
<comment type="similarity">
    <text evidence="7">Belongs to the glycosyltransferase 87 family.</text>
</comment>
<dbReference type="Proteomes" id="UP000594681">
    <property type="component" value="Chromosome"/>
</dbReference>
<proteinExistence type="inferred from homology"/>
<evidence type="ECO:0000256" key="2">
    <source>
        <dbReference type="ARBA" id="ARBA00022475"/>
    </source>
</evidence>
<feature type="transmembrane region" description="Helical" evidence="8">
    <location>
        <begin position="254"/>
        <end position="274"/>
    </location>
</feature>
<gene>
    <name evidence="9" type="ORF">G7Y31_11355</name>
</gene>
<evidence type="ECO:0000313" key="10">
    <source>
        <dbReference type="Proteomes" id="UP000594681"/>
    </source>
</evidence>
<feature type="transmembrane region" description="Helical" evidence="8">
    <location>
        <begin position="311"/>
        <end position="331"/>
    </location>
</feature>
<dbReference type="Pfam" id="PF09594">
    <property type="entry name" value="GT87"/>
    <property type="match status" value="1"/>
</dbReference>
<evidence type="ECO:0000256" key="5">
    <source>
        <dbReference type="ARBA" id="ARBA00022989"/>
    </source>
</evidence>
<dbReference type="AlphaFoldDB" id="A0A7T0KE24"/>
<reference evidence="9 10" key="1">
    <citation type="submission" date="2020-11" db="EMBL/GenBank/DDBJ databases">
        <title>Corynebacterium sp. ZJ-599.</title>
        <authorList>
            <person name="Zhou J."/>
        </authorList>
    </citation>
    <scope>NUCLEOTIDE SEQUENCE [LARGE SCALE GENOMIC DNA]</scope>
    <source>
        <strain evidence="9 10">ZJ-599</strain>
    </source>
</reference>
<evidence type="ECO:0000256" key="3">
    <source>
        <dbReference type="ARBA" id="ARBA00022679"/>
    </source>
</evidence>